<keyword evidence="2" id="KW-0808">Transferase</keyword>
<proteinExistence type="predicted"/>
<dbReference type="EMBL" id="FOJM01000010">
    <property type="protein sequence ID" value="SFA51490.1"/>
    <property type="molecule type" value="Genomic_DNA"/>
</dbReference>
<dbReference type="OrthoDB" id="639921at2"/>
<dbReference type="InterPro" id="IPR029062">
    <property type="entry name" value="Class_I_gatase-like"/>
</dbReference>
<dbReference type="Proteomes" id="UP000198836">
    <property type="component" value="Unassembled WGS sequence"/>
</dbReference>
<dbReference type="InterPro" id="IPR017926">
    <property type="entry name" value="GATASE"/>
</dbReference>
<feature type="domain" description="Glutamine amidotransferase" evidence="1">
    <location>
        <begin position="54"/>
        <end position="225"/>
    </location>
</feature>
<evidence type="ECO:0000259" key="1">
    <source>
        <dbReference type="Pfam" id="PF00117"/>
    </source>
</evidence>
<dbReference type="Pfam" id="PF00117">
    <property type="entry name" value="GATase"/>
    <property type="match status" value="1"/>
</dbReference>
<dbReference type="GO" id="GO:0016740">
    <property type="term" value="F:transferase activity"/>
    <property type="evidence" value="ECO:0007669"/>
    <property type="project" value="UniProtKB-KW"/>
</dbReference>
<accession>A0A1I0TI96</accession>
<dbReference type="RefSeq" id="WP_090984350.1">
    <property type="nucleotide sequence ID" value="NZ_FOJM01000010.1"/>
</dbReference>
<dbReference type="PROSITE" id="PS51273">
    <property type="entry name" value="GATASE_TYPE_1"/>
    <property type="match status" value="1"/>
</dbReference>
<sequence length="284" mass="32453">MDKRSLRVAVIDMNNGAPNQGIRGIQEILSRFKKDNDIDLSFDIFDLRQKGEIPGIDYDAYISSGGPGSPTESKGEKWENVFFDLLDQIEAFNQAHEEKKKFAFLICHSFQLACRKYNLGNVTERRSNAFGIFPVTLTEDGERDEVFNGITNPFFSVDSRDWQVIEPNLAAFEKKGAKLLAIEKERKHVDLERCMMSIRLSDEIIGTQFHPEADPVGMKMYLLQEEKKKAIVDMHGEQKYLDMLNSLDDPARIVLTQSIILPNFLKKAVGNLQKQLSLRTEEMD</sequence>
<keyword evidence="3" id="KW-1185">Reference proteome</keyword>
<dbReference type="STRING" id="332999.SAMN04488511_11057"/>
<evidence type="ECO:0000313" key="3">
    <source>
        <dbReference type="Proteomes" id="UP000198836"/>
    </source>
</evidence>
<dbReference type="Gene3D" id="3.40.50.880">
    <property type="match status" value="1"/>
</dbReference>
<keyword evidence="2" id="KW-0315">Glutamine amidotransferase</keyword>
<dbReference type="SUPFAM" id="SSF52317">
    <property type="entry name" value="Class I glutamine amidotransferase-like"/>
    <property type="match status" value="1"/>
</dbReference>
<protein>
    <submittedName>
        <fullName evidence="2">GMP synthase-Glutamine amidotransferase</fullName>
    </submittedName>
</protein>
<gene>
    <name evidence="2" type="ORF">SAMN04488511_11057</name>
</gene>
<dbReference type="AlphaFoldDB" id="A0A1I0TI96"/>
<reference evidence="3" key="1">
    <citation type="submission" date="2016-10" db="EMBL/GenBank/DDBJ databases">
        <authorList>
            <person name="Varghese N."/>
            <person name="Submissions S."/>
        </authorList>
    </citation>
    <scope>NUCLEOTIDE SEQUENCE [LARGE SCALE GENOMIC DNA]</scope>
    <source>
        <strain evidence="3">DSM 18130</strain>
    </source>
</reference>
<organism evidence="2 3">
    <name type="scientific">Pedobacter suwonensis</name>
    <dbReference type="NCBI Taxonomy" id="332999"/>
    <lineage>
        <taxon>Bacteria</taxon>
        <taxon>Pseudomonadati</taxon>
        <taxon>Bacteroidota</taxon>
        <taxon>Sphingobacteriia</taxon>
        <taxon>Sphingobacteriales</taxon>
        <taxon>Sphingobacteriaceae</taxon>
        <taxon>Pedobacter</taxon>
    </lineage>
</organism>
<evidence type="ECO:0000313" key="2">
    <source>
        <dbReference type="EMBL" id="SFA51490.1"/>
    </source>
</evidence>
<name>A0A1I0TI96_9SPHI</name>